<dbReference type="HOGENOM" id="CLU_1491531_0_0_1"/>
<feature type="region of interest" description="Disordered" evidence="1">
    <location>
        <begin position="116"/>
        <end position="181"/>
    </location>
</feature>
<dbReference type="PaxDb" id="4113-PGSC0003DMT400089830"/>
<sequence>MLARTSMMFSEPSPIGLVLDMIPTKLNKRGTMETGNQTQAPVGEITLATLLEVLNNVRGDIAKMDGRLSNVEGQVNSNDSTPQATFRASTSGHDHTNSPTLTPETLHQAFHSTIHQLGSNSQSSNRPFHFPLSQVASPNQSHHYQTPLNQNIPYQRPQPQPNPMNEVRNDEDQGVYEGKGE</sequence>
<dbReference type="Gramene" id="PGSC0003DMT400089830">
    <property type="protein sequence ID" value="PGSC0003DMT400089830"/>
    <property type="gene ID" value="PGSC0003DMG400039401"/>
</dbReference>
<reference evidence="3" key="1">
    <citation type="journal article" date="2011" name="Nature">
        <title>Genome sequence and analysis of the tuber crop potato.</title>
        <authorList>
            <consortium name="The Potato Genome Sequencing Consortium"/>
        </authorList>
    </citation>
    <scope>NUCLEOTIDE SEQUENCE [LARGE SCALE GENOMIC DNA]</scope>
    <source>
        <strain evidence="3">cv. DM1-3 516 R44</strain>
    </source>
</reference>
<feature type="compositionally biased region" description="Polar residues" evidence="1">
    <location>
        <begin position="116"/>
        <end position="126"/>
    </location>
</feature>
<evidence type="ECO:0000313" key="2">
    <source>
        <dbReference type="EnsemblPlants" id="PGSC0003DMT400089830"/>
    </source>
</evidence>
<dbReference type="InParanoid" id="M1DJ09"/>
<name>M1DJ09_SOLTU</name>
<feature type="region of interest" description="Disordered" evidence="1">
    <location>
        <begin position="72"/>
        <end position="103"/>
    </location>
</feature>
<dbReference type="Proteomes" id="UP000011115">
    <property type="component" value="Unassembled WGS sequence"/>
</dbReference>
<evidence type="ECO:0000313" key="3">
    <source>
        <dbReference type="Proteomes" id="UP000011115"/>
    </source>
</evidence>
<reference evidence="2" key="2">
    <citation type="submission" date="2015-06" db="UniProtKB">
        <authorList>
            <consortium name="EnsemblPlants"/>
        </authorList>
    </citation>
    <scope>IDENTIFICATION</scope>
    <source>
        <strain evidence="2">DM1-3 516 R44</strain>
    </source>
</reference>
<proteinExistence type="predicted"/>
<protein>
    <submittedName>
        <fullName evidence="2">Uncharacterized protein</fullName>
    </submittedName>
</protein>
<organism evidence="2 3">
    <name type="scientific">Solanum tuberosum</name>
    <name type="common">Potato</name>
    <dbReference type="NCBI Taxonomy" id="4113"/>
    <lineage>
        <taxon>Eukaryota</taxon>
        <taxon>Viridiplantae</taxon>
        <taxon>Streptophyta</taxon>
        <taxon>Embryophyta</taxon>
        <taxon>Tracheophyta</taxon>
        <taxon>Spermatophyta</taxon>
        <taxon>Magnoliopsida</taxon>
        <taxon>eudicotyledons</taxon>
        <taxon>Gunneridae</taxon>
        <taxon>Pentapetalae</taxon>
        <taxon>asterids</taxon>
        <taxon>lamiids</taxon>
        <taxon>Solanales</taxon>
        <taxon>Solanaceae</taxon>
        <taxon>Solanoideae</taxon>
        <taxon>Solaneae</taxon>
        <taxon>Solanum</taxon>
    </lineage>
</organism>
<feature type="compositionally biased region" description="Polar residues" evidence="1">
    <location>
        <begin position="134"/>
        <end position="153"/>
    </location>
</feature>
<keyword evidence="3" id="KW-1185">Reference proteome</keyword>
<evidence type="ECO:0000256" key="1">
    <source>
        <dbReference type="SAM" id="MobiDB-lite"/>
    </source>
</evidence>
<dbReference type="EnsemblPlants" id="PGSC0003DMT400089830">
    <property type="protein sequence ID" value="PGSC0003DMT400089830"/>
    <property type="gene ID" value="PGSC0003DMG400039401"/>
</dbReference>
<accession>M1DJ09</accession>
<dbReference type="AlphaFoldDB" id="M1DJ09"/>